<protein>
    <submittedName>
        <fullName evidence="1">Uncharacterized protein</fullName>
    </submittedName>
</protein>
<name>A0A2P2R0B3_RHIMU</name>
<dbReference type="AlphaFoldDB" id="A0A2P2R0B3"/>
<proteinExistence type="predicted"/>
<evidence type="ECO:0000313" key="1">
    <source>
        <dbReference type="EMBL" id="MBX72688.1"/>
    </source>
</evidence>
<reference evidence="1" key="1">
    <citation type="submission" date="2018-02" db="EMBL/GenBank/DDBJ databases">
        <title>Rhizophora mucronata_Transcriptome.</title>
        <authorList>
            <person name="Meera S.P."/>
            <person name="Sreeshan A."/>
            <person name="Augustine A."/>
        </authorList>
    </citation>
    <scope>NUCLEOTIDE SEQUENCE</scope>
    <source>
        <tissue evidence="1">Leaf</tissue>
    </source>
</reference>
<sequence>MNGMPTIFRLSRLLISKSQKTGKLKIDQQKPLIASNALENSL</sequence>
<accession>A0A2P2R0B3</accession>
<dbReference type="EMBL" id="GGEC01092204">
    <property type="protein sequence ID" value="MBX72688.1"/>
    <property type="molecule type" value="Transcribed_RNA"/>
</dbReference>
<organism evidence="1">
    <name type="scientific">Rhizophora mucronata</name>
    <name type="common">Asiatic mangrove</name>
    <dbReference type="NCBI Taxonomy" id="61149"/>
    <lineage>
        <taxon>Eukaryota</taxon>
        <taxon>Viridiplantae</taxon>
        <taxon>Streptophyta</taxon>
        <taxon>Embryophyta</taxon>
        <taxon>Tracheophyta</taxon>
        <taxon>Spermatophyta</taxon>
        <taxon>Magnoliopsida</taxon>
        <taxon>eudicotyledons</taxon>
        <taxon>Gunneridae</taxon>
        <taxon>Pentapetalae</taxon>
        <taxon>rosids</taxon>
        <taxon>fabids</taxon>
        <taxon>Malpighiales</taxon>
        <taxon>Rhizophoraceae</taxon>
        <taxon>Rhizophora</taxon>
    </lineage>
</organism>